<dbReference type="Proteomes" id="UP000887127">
    <property type="component" value="Unassembled WGS sequence"/>
</dbReference>
<protein>
    <submittedName>
        <fullName evidence="1">Phage portal protein</fullName>
    </submittedName>
</protein>
<comment type="caution">
    <text evidence="1">The sequence shown here is derived from an EMBL/GenBank/DDBJ whole genome shotgun (WGS) entry which is preliminary data.</text>
</comment>
<dbReference type="InterPro" id="IPR006944">
    <property type="entry name" value="Phage/GTA_portal"/>
</dbReference>
<evidence type="ECO:0000313" key="2">
    <source>
        <dbReference type="Proteomes" id="UP000887127"/>
    </source>
</evidence>
<dbReference type="EMBL" id="BKBI01000010">
    <property type="protein sequence ID" value="GEQ36049.1"/>
    <property type="molecule type" value="Genomic_DNA"/>
</dbReference>
<dbReference type="NCBIfam" id="TIGR01537">
    <property type="entry name" value="portal_HK97"/>
    <property type="match status" value="1"/>
</dbReference>
<evidence type="ECO:0000313" key="1">
    <source>
        <dbReference type="EMBL" id="GEQ36049.1"/>
    </source>
</evidence>
<dbReference type="RefSeq" id="WP_176935344.1">
    <property type="nucleotide sequence ID" value="NZ_BJVX01000010.1"/>
</dbReference>
<sequence length="390" mass="44883">MSLTDMLKNTFTKNSEIDWMFDLDLIQDTSERAYLKNMAINSVLDFVGRTMSTAKIKFRQDKETLKTDWDYILNVRPNKSRSAGEFWHKFFYKLMMDNEILIILSDDNQLLIADDFVKETYAIYEDKFKGVIVNDYEFKRSFTMDEVIYLQYNNDQLNKITDGLFKDYGELMGRMLEVAMRNNQIRAGVSVPSKGSANDEGKTTQRLQNFINKIYKSFKSSSVAIVPRMNGFEYEEYTNKMGVSNQSLEDVTKMKKSLIDDVSRAVGVPSALVHGEMADLDSNMKAFKRLCIAPLVKKLQDELNAKLLTNTQFKNGVRIQVTGILIPDMFDMATNIDKIIGSGVLSPNDVLEDFGKERVDDPLMDKHYVTKNYSYREEELKGGEETENQD</sequence>
<dbReference type="Pfam" id="PF04860">
    <property type="entry name" value="Phage_portal"/>
    <property type="match status" value="1"/>
</dbReference>
<gene>
    <name evidence="1" type="ORF">M132T_15570</name>
</gene>
<reference evidence="1" key="1">
    <citation type="submission" date="2019-08" db="EMBL/GenBank/DDBJ databases">
        <title>Marinilactibacillus psychrotolerans M13-2T whole genome sequencing project.</title>
        <authorList>
            <person name="Ishikawa M."/>
            <person name="Suzuki T."/>
            <person name="Matsutani M."/>
        </authorList>
    </citation>
    <scope>NUCLEOTIDE SEQUENCE</scope>
    <source>
        <strain evidence="1">M13-2T</strain>
    </source>
</reference>
<organism evidence="1 2">
    <name type="scientific">Marinilactibacillus psychrotolerans</name>
    <dbReference type="NCBI Taxonomy" id="191770"/>
    <lineage>
        <taxon>Bacteria</taxon>
        <taxon>Bacillati</taxon>
        <taxon>Bacillota</taxon>
        <taxon>Bacilli</taxon>
        <taxon>Lactobacillales</taxon>
        <taxon>Carnobacteriaceae</taxon>
        <taxon>Marinilactibacillus</taxon>
    </lineage>
</organism>
<accession>A0AAV3WQG4</accession>
<name>A0AAV3WQG4_9LACT</name>
<dbReference type="GeneID" id="96911564"/>
<proteinExistence type="predicted"/>
<dbReference type="InterPro" id="IPR006427">
    <property type="entry name" value="Portal_HK97"/>
</dbReference>
<dbReference type="AlphaFoldDB" id="A0AAV3WQG4"/>